<feature type="region of interest" description="Disordered" evidence="1">
    <location>
        <begin position="234"/>
        <end position="257"/>
    </location>
</feature>
<evidence type="ECO:0000256" key="1">
    <source>
        <dbReference type="SAM" id="MobiDB-lite"/>
    </source>
</evidence>
<dbReference type="EMBL" id="HG992338">
    <property type="protein sequence ID" value="CAE6778049.1"/>
    <property type="molecule type" value="Genomic_DNA"/>
</dbReference>
<dbReference type="Proteomes" id="UP000835287">
    <property type="component" value="Chromosome"/>
</dbReference>
<feature type="compositionally biased region" description="Polar residues" evidence="1">
    <location>
        <begin position="1"/>
        <end position="11"/>
    </location>
</feature>
<keyword evidence="3" id="KW-1185">Reference proteome</keyword>
<evidence type="ECO:0000313" key="2">
    <source>
        <dbReference type="EMBL" id="CAE6778049.1"/>
    </source>
</evidence>
<protein>
    <recommendedName>
        <fullName evidence="4">Avirulence protein</fullName>
    </recommendedName>
</protein>
<sequence>MFNPKSVSNCNSTSTGTSHSESEDKQNLASPVECSDHRAKSFQANNFPLSRAPKPARNSEISYSAAHIAGNIYHPNNQTDSGIIDFLSQSLSNNAYYSEHHLRERAQAYTSNIAAEKVLIANATCAMRDINSFAHKQAEWLCHLERSLWKYEPALECRDRNKLGDEVLGLEKPGKDSPYAKSRSWKLSDQAASAFSMILKGQSGPFTAEQVKTGFELSQEGQLLAGRLNIQPRKSYRKKNRHDANRSGTHSTKTLSGMDLSMDLGTSIRDAAQVPVMSGTSGSSSDVVIAARYAAMELGVQWSAPELTTDQAKDALIDLSLEFFRQQGPTVVMAMQMNAIREKQGLPTKDVEKSQVFTHSYAEIHSGILLTVDGIDPTKIDEVRSALYGYTIDAKKRLSELSSLTEI</sequence>
<feature type="compositionally biased region" description="Polar residues" evidence="1">
    <location>
        <begin position="246"/>
        <end position="255"/>
    </location>
</feature>
<evidence type="ECO:0008006" key="4">
    <source>
        <dbReference type="Google" id="ProtNLM"/>
    </source>
</evidence>
<dbReference type="EMBL" id="HG992338">
    <property type="protein sequence ID" value="CAE6778074.1"/>
    <property type="molecule type" value="Genomic_DNA"/>
</dbReference>
<accession>A0ABM8RXY1</accession>
<dbReference type="RefSeq" id="WP_196762106.1">
    <property type="nucleotide sequence ID" value="NZ_CP076534.1"/>
</dbReference>
<reference evidence="2 3" key="1">
    <citation type="submission" date="2021-02" db="EMBL/GenBank/DDBJ databases">
        <authorList>
            <person name="Pothier F. J."/>
        </authorList>
    </citation>
    <scope>NUCLEOTIDE SEQUENCE [LARGE SCALE GENOMIC DNA]</scope>
    <source>
        <strain evidence="2 3">301</strain>
    </source>
</reference>
<gene>
    <name evidence="2" type="ORF">XAC301_23240</name>
</gene>
<evidence type="ECO:0000313" key="3">
    <source>
        <dbReference type="Proteomes" id="UP000835287"/>
    </source>
</evidence>
<proteinExistence type="predicted"/>
<organism evidence="2 3">
    <name type="scientific">Xanthomonas arboricola pv. corylina</name>
    <dbReference type="NCBI Taxonomy" id="487821"/>
    <lineage>
        <taxon>Bacteria</taxon>
        <taxon>Pseudomonadati</taxon>
        <taxon>Pseudomonadota</taxon>
        <taxon>Gammaproteobacteria</taxon>
        <taxon>Lysobacterales</taxon>
        <taxon>Lysobacteraceae</taxon>
        <taxon>Xanthomonas</taxon>
    </lineage>
</organism>
<name>A0ABM8RXY1_9XANT</name>
<feature type="region of interest" description="Disordered" evidence="1">
    <location>
        <begin position="1"/>
        <end position="36"/>
    </location>
</feature>